<evidence type="ECO:0000313" key="2">
    <source>
        <dbReference type="Proteomes" id="UP001183420"/>
    </source>
</evidence>
<dbReference type="EMBL" id="JAVREM010000066">
    <property type="protein sequence ID" value="MDT0322561.1"/>
    <property type="molecule type" value="Genomic_DNA"/>
</dbReference>
<gene>
    <name evidence="1" type="ORF">RNC47_30025</name>
</gene>
<organism evidence="1 2">
    <name type="scientific">Streptomyces millisiae</name>
    <dbReference type="NCBI Taxonomy" id="3075542"/>
    <lineage>
        <taxon>Bacteria</taxon>
        <taxon>Bacillati</taxon>
        <taxon>Actinomycetota</taxon>
        <taxon>Actinomycetes</taxon>
        <taxon>Kitasatosporales</taxon>
        <taxon>Streptomycetaceae</taxon>
        <taxon>Streptomyces</taxon>
    </lineage>
</organism>
<reference evidence="2" key="1">
    <citation type="submission" date="2023-07" db="EMBL/GenBank/DDBJ databases">
        <title>30 novel species of actinomycetes from the DSMZ collection.</title>
        <authorList>
            <person name="Nouioui I."/>
        </authorList>
    </citation>
    <scope>NUCLEOTIDE SEQUENCE [LARGE SCALE GENOMIC DNA]</scope>
    <source>
        <strain evidence="2">DSM 44918</strain>
    </source>
</reference>
<proteinExistence type="predicted"/>
<comment type="caution">
    <text evidence="1">The sequence shown here is derived from an EMBL/GenBank/DDBJ whole genome shotgun (WGS) entry which is preliminary data.</text>
</comment>
<keyword evidence="2" id="KW-1185">Reference proteome</keyword>
<protein>
    <recommendedName>
        <fullName evidence="3">Tyr recombinase domain-containing protein</fullName>
    </recommendedName>
</protein>
<dbReference type="RefSeq" id="WP_311603231.1">
    <property type="nucleotide sequence ID" value="NZ_JAVREM010000066.1"/>
</dbReference>
<name>A0ABU2LYB6_9ACTN</name>
<evidence type="ECO:0000313" key="1">
    <source>
        <dbReference type="EMBL" id="MDT0322561.1"/>
    </source>
</evidence>
<sequence>MTITVENITLTQLEELLADESTPVVHRALWALLWESEVRVHDLLTLDVTEVGVGEFGERAGALLAELIGERTAGPLFAVGERALTWEQAVRAAGEREIAIHAFRTGGKAHRRALGSGEE</sequence>
<dbReference type="Proteomes" id="UP001183420">
    <property type="component" value="Unassembled WGS sequence"/>
</dbReference>
<evidence type="ECO:0008006" key="3">
    <source>
        <dbReference type="Google" id="ProtNLM"/>
    </source>
</evidence>
<accession>A0ABU2LYB6</accession>